<protein>
    <recommendedName>
        <fullName evidence="1">HNH nuclease domain-containing protein</fullName>
    </recommendedName>
</protein>
<dbReference type="Pfam" id="PF13391">
    <property type="entry name" value="HNH_2"/>
    <property type="match status" value="1"/>
</dbReference>
<name>A0A7Y9WS59_9BURK</name>
<dbReference type="Proteomes" id="UP000540929">
    <property type="component" value="Unassembled WGS sequence"/>
</dbReference>
<gene>
    <name evidence="2" type="ORF">GGD40_005577</name>
</gene>
<dbReference type="RefSeq" id="WP_179745752.1">
    <property type="nucleotide sequence ID" value="NZ_JACCAS010000002.1"/>
</dbReference>
<dbReference type="InterPro" id="IPR003615">
    <property type="entry name" value="HNH_nuc"/>
</dbReference>
<sequence length="288" mass="32729">MNIDNKLFAKRYMDGKQAVMIQLTVLQRPDQFSFDAKTKTLSSGYWPAPQFEYERVIVYQKVEAGGFAQVWIGEDAGLIQDEGSKNWHYRARNVSLFTTSEDFKTLFGLHPPQSVRYLYAPQKKSKRIQSFLRGNVVDSDDVLKLPLGAATTVKRLQQARLHQQKFRNALLLRWKGACAVTGIEEPELLRASHIKPYKDSTAHECRSPHNGLLLAAGLDVLFDKGFITFDQQGALERSGLLSHEAASAFGLTPRMRLTDTLSEDAQKFLLHHRKKVFLRPKPARRAQT</sequence>
<dbReference type="EMBL" id="JACCAS010000002">
    <property type="protein sequence ID" value="NYH26006.1"/>
    <property type="molecule type" value="Genomic_DNA"/>
</dbReference>
<reference evidence="2 3" key="1">
    <citation type="submission" date="2020-07" db="EMBL/GenBank/DDBJ databases">
        <title>Exploring microbial biodiversity for novel pathways involved in the catabolism of aromatic compounds derived from lignin.</title>
        <authorList>
            <person name="Elkins J."/>
        </authorList>
    </citation>
    <scope>NUCLEOTIDE SEQUENCE [LARGE SCALE GENOMIC DNA]</scope>
    <source>
        <strain evidence="2 3">H2C3C</strain>
    </source>
</reference>
<proteinExistence type="predicted"/>
<organism evidence="2 3">
    <name type="scientific">Paraburkholderia bryophila</name>
    <dbReference type="NCBI Taxonomy" id="420952"/>
    <lineage>
        <taxon>Bacteria</taxon>
        <taxon>Pseudomonadati</taxon>
        <taxon>Pseudomonadota</taxon>
        <taxon>Betaproteobacteria</taxon>
        <taxon>Burkholderiales</taxon>
        <taxon>Burkholderiaceae</taxon>
        <taxon>Paraburkholderia</taxon>
    </lineage>
</organism>
<evidence type="ECO:0000313" key="3">
    <source>
        <dbReference type="Proteomes" id="UP000540929"/>
    </source>
</evidence>
<comment type="caution">
    <text evidence="2">The sequence shown here is derived from an EMBL/GenBank/DDBJ whole genome shotgun (WGS) entry which is preliminary data.</text>
</comment>
<evidence type="ECO:0000313" key="2">
    <source>
        <dbReference type="EMBL" id="NYH26006.1"/>
    </source>
</evidence>
<keyword evidence="3" id="KW-1185">Reference proteome</keyword>
<accession>A0A7Y9WS59</accession>
<dbReference type="AlphaFoldDB" id="A0A7Y9WS59"/>
<feature type="domain" description="HNH nuclease" evidence="1">
    <location>
        <begin position="178"/>
        <end position="230"/>
    </location>
</feature>
<evidence type="ECO:0000259" key="1">
    <source>
        <dbReference type="Pfam" id="PF13391"/>
    </source>
</evidence>